<evidence type="ECO:0000256" key="1">
    <source>
        <dbReference type="ARBA" id="ARBA00005417"/>
    </source>
</evidence>
<dbReference type="InterPro" id="IPR050763">
    <property type="entry name" value="ABC_transporter_ATP-binding"/>
</dbReference>
<accession>A0A811T437</accession>
<name>A0A811T437_9EURY</name>
<organism evidence="5 6">
    <name type="scientific">Candidatus Argoarchaeum ethanivorans</name>
    <dbReference type="NCBI Taxonomy" id="2608793"/>
    <lineage>
        <taxon>Archaea</taxon>
        <taxon>Methanobacteriati</taxon>
        <taxon>Methanobacteriota</taxon>
        <taxon>Stenosarchaea group</taxon>
        <taxon>Methanomicrobia</taxon>
        <taxon>Methanosarcinales</taxon>
        <taxon>Methanosarcinales incertae sedis</taxon>
        <taxon>GOM Arc I cluster</taxon>
        <taxon>Candidatus Argoarchaeum</taxon>
    </lineage>
</organism>
<sequence length="45" mass="5037">MIEVQNLTKTFNGKMVLNGISFEVKEGEIFGYLGPNRTGKTITME</sequence>
<evidence type="ECO:0000313" key="6">
    <source>
        <dbReference type="Proteomes" id="UP000612009"/>
    </source>
</evidence>
<comment type="caution">
    <text evidence="5">The sequence shown here is derived from an EMBL/GenBank/DDBJ whole genome shotgun (WGS) entry which is preliminary data.</text>
</comment>
<evidence type="ECO:0008006" key="7">
    <source>
        <dbReference type="Google" id="ProtNLM"/>
    </source>
</evidence>
<keyword evidence="4" id="KW-0067">ATP-binding</keyword>
<evidence type="ECO:0000256" key="4">
    <source>
        <dbReference type="ARBA" id="ARBA00022840"/>
    </source>
</evidence>
<dbReference type="PANTHER" id="PTHR42711">
    <property type="entry name" value="ABC TRANSPORTER ATP-BINDING PROTEIN"/>
    <property type="match status" value="1"/>
</dbReference>
<evidence type="ECO:0000256" key="3">
    <source>
        <dbReference type="ARBA" id="ARBA00022741"/>
    </source>
</evidence>
<evidence type="ECO:0000256" key="2">
    <source>
        <dbReference type="ARBA" id="ARBA00022448"/>
    </source>
</evidence>
<protein>
    <recommendedName>
        <fullName evidence="7">ABC transporter domain-containing protein</fullName>
    </recommendedName>
</protein>
<evidence type="ECO:0000313" key="5">
    <source>
        <dbReference type="EMBL" id="CAD6490698.1"/>
    </source>
</evidence>
<dbReference type="Gene3D" id="3.40.50.300">
    <property type="entry name" value="P-loop containing nucleotide triphosphate hydrolases"/>
    <property type="match status" value="1"/>
</dbReference>
<dbReference type="InterPro" id="IPR027417">
    <property type="entry name" value="P-loop_NTPase"/>
</dbReference>
<gene>
    <name evidence="5" type="ORF">LAKADJCE_00005</name>
</gene>
<dbReference type="GO" id="GO:0005524">
    <property type="term" value="F:ATP binding"/>
    <property type="evidence" value="ECO:0007669"/>
    <property type="project" value="UniProtKB-KW"/>
</dbReference>
<keyword evidence="3" id="KW-0547">Nucleotide-binding</keyword>
<dbReference type="Proteomes" id="UP000612009">
    <property type="component" value="Unassembled WGS sequence"/>
</dbReference>
<reference evidence="5" key="1">
    <citation type="submission" date="2020-10" db="EMBL/GenBank/DDBJ databases">
        <authorList>
            <person name="Hahn C.J."/>
            <person name="Laso-Perez R."/>
            <person name="Vulcano F."/>
            <person name="Vaziourakis K.-M."/>
            <person name="Stokke R."/>
            <person name="Steen I.H."/>
            <person name="Teske A."/>
            <person name="Boetius A."/>
            <person name="Liebeke M."/>
            <person name="Amann R."/>
            <person name="Knittel K."/>
        </authorList>
    </citation>
    <scope>NUCLEOTIDE SEQUENCE</scope>
    <source>
        <strain evidence="5">Gfbio:e3339647-f889-4370-9287-4fb5cb688e4c:AG392J18_GoMArc1</strain>
    </source>
</reference>
<dbReference type="AlphaFoldDB" id="A0A811T437"/>
<dbReference type="EMBL" id="CAJHIR010000001">
    <property type="protein sequence ID" value="CAD6490698.1"/>
    <property type="molecule type" value="Genomic_DNA"/>
</dbReference>
<comment type="similarity">
    <text evidence="1">Belongs to the ABC transporter superfamily.</text>
</comment>
<dbReference type="SUPFAM" id="SSF52540">
    <property type="entry name" value="P-loop containing nucleoside triphosphate hydrolases"/>
    <property type="match status" value="1"/>
</dbReference>
<keyword evidence="2" id="KW-0813">Transport</keyword>
<dbReference type="PANTHER" id="PTHR42711:SF5">
    <property type="entry name" value="ABC TRANSPORTER ATP-BINDING PROTEIN NATA"/>
    <property type="match status" value="1"/>
</dbReference>
<proteinExistence type="inferred from homology"/>